<protein>
    <recommendedName>
        <fullName evidence="3">Phytanoyl-CoA dioxygenase</fullName>
    </recommendedName>
</protein>
<evidence type="ECO:0000313" key="2">
    <source>
        <dbReference type="Proteomes" id="UP000295023"/>
    </source>
</evidence>
<dbReference type="SUPFAM" id="SSF51197">
    <property type="entry name" value="Clavaminate synthase-like"/>
    <property type="match status" value="1"/>
</dbReference>
<accession>A0A4R4D418</accession>
<dbReference type="Pfam" id="PF05721">
    <property type="entry name" value="PhyH"/>
    <property type="match status" value="1"/>
</dbReference>
<dbReference type="Gene3D" id="2.60.120.620">
    <property type="entry name" value="q2cbj1_9rhob like domain"/>
    <property type="match status" value="1"/>
</dbReference>
<name>A0A4R4D418_9PROT</name>
<evidence type="ECO:0008006" key="3">
    <source>
        <dbReference type="Google" id="ProtNLM"/>
    </source>
</evidence>
<sequence length="324" mass="36210">MAQSYGRPTSIESAETPGRIDLGGIWVRSARRVRDYLAIAREKPSWLPMFVLARFLLTRRIYRRLALARSGAAVTAAGDTAFPDIDLAAAKEQIRRDGIITGLTLPPATLAEILEFSRSTPCYGDSSTNAPILPAEFAAVAREGRYIIADYRDGIGDCAAIRQLWTDPVLTGMARHYLGTTPHLLRSRLWWSFVTPQAAPEARAGFSQEFHFDLDDWLCWKFFFYLTDTTEQDGAHQFVRDSHRRRPLSLQFSPFKGVSEAWTRATYPAEDIMTLTGPAGFGFGEDSYGIHRGTAPRRSPRLILEIEFGCSRQPVAGRYGAPET</sequence>
<evidence type="ECO:0000313" key="1">
    <source>
        <dbReference type="EMBL" id="TCZ52926.1"/>
    </source>
</evidence>
<dbReference type="Proteomes" id="UP000295023">
    <property type="component" value="Unassembled WGS sequence"/>
</dbReference>
<dbReference type="InterPro" id="IPR008775">
    <property type="entry name" value="Phytyl_CoA_dOase-like"/>
</dbReference>
<dbReference type="GO" id="GO:0016706">
    <property type="term" value="F:2-oxoglutarate-dependent dioxygenase activity"/>
    <property type="evidence" value="ECO:0007669"/>
    <property type="project" value="UniProtKB-ARBA"/>
</dbReference>
<proteinExistence type="predicted"/>
<dbReference type="OrthoDB" id="324927at2"/>
<dbReference type="EMBL" id="SKBM01000045">
    <property type="protein sequence ID" value="TCZ52926.1"/>
    <property type="molecule type" value="Genomic_DNA"/>
</dbReference>
<dbReference type="AlphaFoldDB" id="A0A4R4D418"/>
<keyword evidence="2" id="KW-1185">Reference proteome</keyword>
<dbReference type="RefSeq" id="WP_132296985.1">
    <property type="nucleotide sequence ID" value="NZ_SKBM01000045.1"/>
</dbReference>
<comment type="caution">
    <text evidence="1">The sequence shown here is derived from an EMBL/GenBank/DDBJ whole genome shotgun (WGS) entry which is preliminary data.</text>
</comment>
<gene>
    <name evidence="1" type="ORF">EXY23_25830</name>
</gene>
<reference evidence="1 2" key="1">
    <citation type="submission" date="2019-03" db="EMBL/GenBank/DDBJ databases">
        <title>Paracraurococcus aquatilis NE82 genome sequence.</title>
        <authorList>
            <person name="Zhao Y."/>
            <person name="Du Z."/>
        </authorList>
    </citation>
    <scope>NUCLEOTIDE SEQUENCE [LARGE SCALE GENOMIC DNA]</scope>
    <source>
        <strain evidence="1 2">NE82</strain>
    </source>
</reference>
<organism evidence="1 2">
    <name type="scientific">Roseicella aquatilis</name>
    <dbReference type="NCBI Taxonomy" id="2527868"/>
    <lineage>
        <taxon>Bacteria</taxon>
        <taxon>Pseudomonadati</taxon>
        <taxon>Pseudomonadota</taxon>
        <taxon>Alphaproteobacteria</taxon>
        <taxon>Acetobacterales</taxon>
        <taxon>Roseomonadaceae</taxon>
        <taxon>Roseicella</taxon>
    </lineage>
</organism>